<keyword evidence="1" id="KW-0040">ANK repeat</keyword>
<organism evidence="3 4">
    <name type="scientific">Leptosia nina</name>
    <dbReference type="NCBI Taxonomy" id="320188"/>
    <lineage>
        <taxon>Eukaryota</taxon>
        <taxon>Metazoa</taxon>
        <taxon>Ecdysozoa</taxon>
        <taxon>Arthropoda</taxon>
        <taxon>Hexapoda</taxon>
        <taxon>Insecta</taxon>
        <taxon>Pterygota</taxon>
        <taxon>Neoptera</taxon>
        <taxon>Endopterygota</taxon>
        <taxon>Lepidoptera</taxon>
        <taxon>Glossata</taxon>
        <taxon>Ditrysia</taxon>
        <taxon>Papilionoidea</taxon>
        <taxon>Pieridae</taxon>
        <taxon>Pierinae</taxon>
        <taxon>Leptosia</taxon>
    </lineage>
</organism>
<dbReference type="InterPro" id="IPR002110">
    <property type="entry name" value="Ankyrin_rpt"/>
</dbReference>
<dbReference type="SMART" id="SM00443">
    <property type="entry name" value="G_patch"/>
    <property type="match status" value="1"/>
</dbReference>
<dbReference type="SMART" id="SM00248">
    <property type="entry name" value="ANK"/>
    <property type="match status" value="2"/>
</dbReference>
<accession>A0AAV1K5B3</accession>
<dbReference type="InterPro" id="IPR000467">
    <property type="entry name" value="G_patch_dom"/>
</dbReference>
<feature type="domain" description="G-patch" evidence="2">
    <location>
        <begin position="222"/>
        <end position="268"/>
    </location>
</feature>
<dbReference type="PANTHER" id="PTHR20923">
    <property type="entry name" value="BAT4 PROTEIN-RELATED"/>
    <property type="match status" value="1"/>
</dbReference>
<evidence type="ECO:0000313" key="3">
    <source>
        <dbReference type="EMBL" id="CAK1555559.1"/>
    </source>
</evidence>
<dbReference type="Pfam" id="PF01585">
    <property type="entry name" value="G-patch"/>
    <property type="match status" value="1"/>
</dbReference>
<dbReference type="GO" id="GO:0003676">
    <property type="term" value="F:nucleic acid binding"/>
    <property type="evidence" value="ECO:0007669"/>
    <property type="project" value="InterPro"/>
</dbReference>
<comment type="caution">
    <text evidence="3">The sequence shown here is derived from an EMBL/GenBank/DDBJ whole genome shotgun (WGS) entry which is preliminary data.</text>
</comment>
<dbReference type="InterPro" id="IPR039146">
    <property type="entry name" value="GPANK1"/>
</dbReference>
<dbReference type="PROSITE" id="PS50088">
    <property type="entry name" value="ANK_REPEAT"/>
    <property type="match status" value="1"/>
</dbReference>
<feature type="repeat" description="ANK" evidence="1">
    <location>
        <begin position="106"/>
        <end position="138"/>
    </location>
</feature>
<dbReference type="EMBL" id="CAVLEF010000280">
    <property type="protein sequence ID" value="CAK1555559.1"/>
    <property type="molecule type" value="Genomic_DNA"/>
</dbReference>
<dbReference type="Gene3D" id="1.25.40.20">
    <property type="entry name" value="Ankyrin repeat-containing domain"/>
    <property type="match status" value="1"/>
</dbReference>
<dbReference type="AlphaFoldDB" id="A0AAV1K5B3"/>
<sequence>MNHKDYSNFVRQTSEEIEVSNFSFPKLSGKEARKLYLEEVQNVKDPTLPVSSGNCKIEKTKVSYKRKLDHNITINELFLCVQNNNVEEVKSALDTCPEQINLLDEFGWSLLMIACQANSVDTVKELLKRGIDTSIRDKAGNSAQSLIIKNKNLAIADLLLSHKPHGDVPKHHKINVKLKEEYRCKICGNKKFPDRQEHLASTLHNINASRGKKIPMKYVIPESNKGYQIMLKEGWDKETGLGPNGAGTKYPIKATMKKDRTGLGSKQKVVKPLKDLHKHINKRSLAREQSESKLMEIKFRREFY</sequence>
<keyword evidence="4" id="KW-1185">Reference proteome</keyword>
<evidence type="ECO:0000259" key="2">
    <source>
        <dbReference type="PROSITE" id="PS50174"/>
    </source>
</evidence>
<dbReference type="PROSITE" id="PS50297">
    <property type="entry name" value="ANK_REP_REGION"/>
    <property type="match status" value="1"/>
</dbReference>
<name>A0AAV1K5B3_9NEOP</name>
<evidence type="ECO:0000256" key="1">
    <source>
        <dbReference type="PROSITE-ProRule" id="PRU00023"/>
    </source>
</evidence>
<gene>
    <name evidence="3" type="ORF">LNINA_LOCUS14369</name>
</gene>
<dbReference type="Pfam" id="PF12796">
    <property type="entry name" value="Ank_2"/>
    <property type="match status" value="1"/>
</dbReference>
<evidence type="ECO:0000313" key="4">
    <source>
        <dbReference type="Proteomes" id="UP001497472"/>
    </source>
</evidence>
<proteinExistence type="predicted"/>
<dbReference type="PROSITE" id="PS50174">
    <property type="entry name" value="G_PATCH"/>
    <property type="match status" value="1"/>
</dbReference>
<dbReference type="InterPro" id="IPR036770">
    <property type="entry name" value="Ankyrin_rpt-contain_sf"/>
</dbReference>
<dbReference type="PANTHER" id="PTHR20923:SF1">
    <property type="entry name" value="G PATCH DOMAIN AND ANKYRIN REPEAT-CONTAINING PROTEIN 1"/>
    <property type="match status" value="1"/>
</dbReference>
<dbReference type="SUPFAM" id="SSF48403">
    <property type="entry name" value="Ankyrin repeat"/>
    <property type="match status" value="1"/>
</dbReference>
<dbReference type="Proteomes" id="UP001497472">
    <property type="component" value="Unassembled WGS sequence"/>
</dbReference>
<reference evidence="3 4" key="1">
    <citation type="submission" date="2023-11" db="EMBL/GenBank/DDBJ databases">
        <authorList>
            <person name="Okamura Y."/>
        </authorList>
    </citation>
    <scope>NUCLEOTIDE SEQUENCE [LARGE SCALE GENOMIC DNA]</scope>
</reference>
<protein>
    <recommendedName>
        <fullName evidence="2">G-patch domain-containing protein</fullName>
    </recommendedName>
</protein>